<keyword evidence="2" id="KW-1185">Reference proteome</keyword>
<sequence length="40" mass="4765">MISKIQFYRLGDSLKLYSDYQVGQSYLRKGINCIMRALYK</sequence>
<name>A0A8H9CGV3_9GAMM</name>
<organism evidence="1 2">
    <name type="scientific">Bathymodiolus thermophilus thioautotrophic gill symbiont</name>
    <dbReference type="NCBI Taxonomy" id="2360"/>
    <lineage>
        <taxon>Bacteria</taxon>
        <taxon>Pseudomonadati</taxon>
        <taxon>Pseudomonadota</taxon>
        <taxon>Gammaproteobacteria</taxon>
        <taxon>sulfur-oxidizing symbionts</taxon>
    </lineage>
</organism>
<protein>
    <submittedName>
        <fullName evidence="1">Uncharacterized protein</fullName>
    </submittedName>
</protein>
<proteinExistence type="predicted"/>
<reference evidence="1 2" key="1">
    <citation type="submission" date="2020-05" db="EMBL/GenBank/DDBJ databases">
        <authorList>
            <person name="Petersen J."/>
            <person name="Sayavedra L."/>
        </authorList>
    </citation>
    <scope>NUCLEOTIDE SEQUENCE [LARGE SCALE GENOMIC DNA]</scope>
    <source>
        <strain evidence="1">B thermophilus SOXS</strain>
    </source>
</reference>
<dbReference type="AlphaFoldDB" id="A0A8H9CGV3"/>
<evidence type="ECO:0000313" key="2">
    <source>
        <dbReference type="Proteomes" id="UP000643672"/>
    </source>
</evidence>
<accession>A0A8H9CGV3</accession>
<dbReference type="Proteomes" id="UP000643672">
    <property type="component" value="Unassembled WGS sequence"/>
</dbReference>
<comment type="caution">
    <text evidence="1">The sequence shown here is derived from an EMBL/GenBank/DDBJ whole genome shotgun (WGS) entry which is preliminary data.</text>
</comment>
<gene>
    <name evidence="1" type="ORF">THERMOS_509</name>
</gene>
<dbReference type="EMBL" id="CAESAQ020000028">
    <property type="protein sequence ID" value="CAB5496433.1"/>
    <property type="molecule type" value="Genomic_DNA"/>
</dbReference>
<evidence type="ECO:0000313" key="1">
    <source>
        <dbReference type="EMBL" id="CAB5496433.1"/>
    </source>
</evidence>